<dbReference type="EMBL" id="FMZL01000008">
    <property type="protein sequence ID" value="SDC30682.1"/>
    <property type="molecule type" value="Genomic_DNA"/>
</dbReference>
<dbReference type="InterPro" id="IPR003753">
    <property type="entry name" value="Exonuc_VII_L"/>
</dbReference>
<dbReference type="GO" id="GO:0003676">
    <property type="term" value="F:nucleic acid binding"/>
    <property type="evidence" value="ECO:0007669"/>
    <property type="project" value="InterPro"/>
</dbReference>
<comment type="function">
    <text evidence="5">Bidirectionally degrades single-stranded DNA into large acid-insoluble oligonucleotides, which are then degraded further into small acid-soluble oligonucleotides.</text>
</comment>
<dbReference type="AlphaFoldDB" id="A0A1G6KHV6"/>
<dbReference type="InterPro" id="IPR025824">
    <property type="entry name" value="OB-fold_nuc-bd_dom"/>
</dbReference>
<dbReference type="CDD" id="cd04489">
    <property type="entry name" value="ExoVII_LU_OBF"/>
    <property type="match status" value="1"/>
</dbReference>
<evidence type="ECO:0000256" key="2">
    <source>
        <dbReference type="ARBA" id="ARBA00022722"/>
    </source>
</evidence>
<dbReference type="Pfam" id="PF02601">
    <property type="entry name" value="Exonuc_VII_L"/>
    <property type="match status" value="1"/>
</dbReference>
<dbReference type="GO" id="GO:0008855">
    <property type="term" value="F:exodeoxyribonuclease VII activity"/>
    <property type="evidence" value="ECO:0007669"/>
    <property type="project" value="UniProtKB-UniRule"/>
</dbReference>
<dbReference type="Proteomes" id="UP000198528">
    <property type="component" value="Unassembled WGS sequence"/>
</dbReference>
<dbReference type="RefSeq" id="WP_090846185.1">
    <property type="nucleotide sequence ID" value="NZ_FMZL01000008.1"/>
</dbReference>
<evidence type="ECO:0000256" key="1">
    <source>
        <dbReference type="ARBA" id="ARBA00022490"/>
    </source>
</evidence>
<comment type="subcellular location">
    <subcellularLocation>
        <location evidence="5 6">Cytoplasm</location>
    </subcellularLocation>
</comment>
<evidence type="ECO:0000256" key="5">
    <source>
        <dbReference type="HAMAP-Rule" id="MF_00378"/>
    </source>
</evidence>
<comment type="catalytic activity">
    <reaction evidence="5 6">
        <text>Exonucleolytic cleavage in either 5'- to 3'- or 3'- to 5'-direction to yield nucleoside 5'-phosphates.</text>
        <dbReference type="EC" id="3.1.11.6"/>
    </reaction>
</comment>
<comment type="similarity">
    <text evidence="5 6">Belongs to the XseA family.</text>
</comment>
<evidence type="ECO:0000313" key="10">
    <source>
        <dbReference type="Proteomes" id="UP000198528"/>
    </source>
</evidence>
<dbReference type="Pfam" id="PF13742">
    <property type="entry name" value="tRNA_anti_2"/>
    <property type="match status" value="1"/>
</dbReference>
<evidence type="ECO:0000259" key="7">
    <source>
        <dbReference type="Pfam" id="PF02601"/>
    </source>
</evidence>
<keyword evidence="1 5" id="KW-0963">Cytoplasm</keyword>
<reference evidence="10" key="1">
    <citation type="submission" date="2016-10" db="EMBL/GenBank/DDBJ databases">
        <authorList>
            <person name="Varghese N."/>
            <person name="Submissions S."/>
        </authorList>
    </citation>
    <scope>NUCLEOTIDE SEQUENCE [LARGE SCALE GENOMIC DNA]</scope>
    <source>
        <strain evidence="10">DSM 22619</strain>
    </source>
</reference>
<keyword evidence="3 5" id="KW-0378">Hydrolase</keyword>
<keyword evidence="2 5" id="KW-0540">Nuclease</keyword>
<dbReference type="EC" id="3.1.11.6" evidence="5"/>
<sequence>MGTAQEGPLSVHEAVTVAGAHVDAIPALVVTGEVSGFRGPNARSGHCYFQLKDDQSAMDAIVWRGTYQKCGFALRDGLKVVMGGKFNVYKGSGRLSFVARTVSLAGEGALRQKVAELARKLEAEGLMAQERKRPIPRFCTRVCVVTSLSGSVIDDVRRTLARRNPLVQIQEVGCSVQGPGAPATIIRALRVAAEARPDAILLVRGGGSFEDLMTFNDEALARAVAASPVPVVTGIGHEPDTSICDMVSDRRCSTPTAAAESVAPALEEIIGMIEDRRTRLVRTMQGIVRTDVAAVDQLDGSSRAAMRAYLDKRRLYVESMASRKCLTDPYATIEDRSAQLNMTEERLVASMPRVMSRLADGVEGDARSLRAAIPVALARAEKGVSQSGRALGVLGTRLLAPYEGGLARMAGQLDALSPLRVLGRGYAIARGPSGHVVSDASRLAPGDTVSVLLGKGSFEATVSAVDAAGESVQER</sequence>
<dbReference type="STRING" id="604330.SAMN04489857_1018"/>
<dbReference type="PANTHER" id="PTHR30008:SF0">
    <property type="entry name" value="EXODEOXYRIBONUCLEASE 7 LARGE SUBUNIT"/>
    <property type="match status" value="1"/>
</dbReference>
<keyword evidence="10" id="KW-1185">Reference proteome</keyword>
<dbReference type="HAMAP" id="MF_00378">
    <property type="entry name" value="Exonuc_7_L"/>
    <property type="match status" value="1"/>
</dbReference>
<evidence type="ECO:0000256" key="3">
    <source>
        <dbReference type="ARBA" id="ARBA00022801"/>
    </source>
</evidence>
<name>A0A1G6KHV6_9ACTN</name>
<feature type="domain" description="Exonuclease VII large subunit C-terminal" evidence="7">
    <location>
        <begin position="126"/>
        <end position="460"/>
    </location>
</feature>
<dbReference type="GO" id="GO:0005737">
    <property type="term" value="C:cytoplasm"/>
    <property type="evidence" value="ECO:0007669"/>
    <property type="project" value="UniProtKB-SubCell"/>
</dbReference>
<dbReference type="GO" id="GO:0006308">
    <property type="term" value="P:DNA catabolic process"/>
    <property type="evidence" value="ECO:0007669"/>
    <property type="project" value="UniProtKB-UniRule"/>
</dbReference>
<keyword evidence="4 5" id="KW-0269">Exonuclease</keyword>
<evidence type="ECO:0000256" key="4">
    <source>
        <dbReference type="ARBA" id="ARBA00022839"/>
    </source>
</evidence>
<comment type="subunit">
    <text evidence="5">Heterooligomer composed of large and small subunits.</text>
</comment>
<feature type="domain" description="OB-fold nucleic acid binding" evidence="8">
    <location>
        <begin position="23"/>
        <end position="102"/>
    </location>
</feature>
<evidence type="ECO:0000256" key="6">
    <source>
        <dbReference type="RuleBase" id="RU004355"/>
    </source>
</evidence>
<dbReference type="InterPro" id="IPR020579">
    <property type="entry name" value="Exonuc_VII_lsu_C"/>
</dbReference>
<protein>
    <recommendedName>
        <fullName evidence="5">Exodeoxyribonuclease 7 large subunit</fullName>
        <ecNumber evidence="5">3.1.11.6</ecNumber>
    </recommendedName>
    <alternativeName>
        <fullName evidence="5">Exodeoxyribonuclease VII large subunit</fullName>
        <shortName evidence="5">Exonuclease VII large subunit</shortName>
    </alternativeName>
</protein>
<accession>A0A1G6KHV6</accession>
<organism evidence="9 10">
    <name type="scientific">Parafannyhessea umbonata</name>
    <dbReference type="NCBI Taxonomy" id="604330"/>
    <lineage>
        <taxon>Bacteria</taxon>
        <taxon>Bacillati</taxon>
        <taxon>Actinomycetota</taxon>
        <taxon>Coriobacteriia</taxon>
        <taxon>Coriobacteriales</taxon>
        <taxon>Atopobiaceae</taxon>
        <taxon>Parafannyhessea</taxon>
    </lineage>
</organism>
<dbReference type="PANTHER" id="PTHR30008">
    <property type="entry name" value="EXODEOXYRIBONUCLEASE 7 LARGE SUBUNIT"/>
    <property type="match status" value="1"/>
</dbReference>
<dbReference type="GO" id="GO:0009318">
    <property type="term" value="C:exodeoxyribonuclease VII complex"/>
    <property type="evidence" value="ECO:0007669"/>
    <property type="project" value="UniProtKB-UniRule"/>
</dbReference>
<proteinExistence type="inferred from homology"/>
<gene>
    <name evidence="5" type="primary">xseA</name>
    <name evidence="9" type="ORF">SAMN04487824_10843</name>
</gene>
<evidence type="ECO:0000259" key="8">
    <source>
        <dbReference type="Pfam" id="PF13742"/>
    </source>
</evidence>
<dbReference type="NCBIfam" id="TIGR00237">
    <property type="entry name" value="xseA"/>
    <property type="match status" value="1"/>
</dbReference>
<evidence type="ECO:0000313" key="9">
    <source>
        <dbReference type="EMBL" id="SDC30682.1"/>
    </source>
</evidence>